<comment type="catalytic activity">
    <reaction evidence="6 7">
        <text>lipid IVA (E. coli) + CMP-3-deoxy-beta-D-manno-octulosonate = alpha-Kdo-(2-&gt;6)-lipid IVA (E. coli) + CMP + H(+)</text>
        <dbReference type="Rhea" id="RHEA:28066"/>
        <dbReference type="ChEBI" id="CHEBI:15378"/>
        <dbReference type="ChEBI" id="CHEBI:58603"/>
        <dbReference type="ChEBI" id="CHEBI:60364"/>
        <dbReference type="ChEBI" id="CHEBI:60377"/>
        <dbReference type="ChEBI" id="CHEBI:85987"/>
        <dbReference type="EC" id="2.4.99.12"/>
    </reaction>
</comment>
<dbReference type="InterPro" id="IPR038107">
    <property type="entry name" value="Glycos_transf_N_sf"/>
</dbReference>
<comment type="caution">
    <text evidence="9">The sequence shown here is derived from an EMBL/GenBank/DDBJ whole genome shotgun (WGS) entry which is preliminary data.</text>
</comment>
<accession>A0ABX0A190</accession>
<dbReference type="PANTHER" id="PTHR42755:SF1">
    <property type="entry name" value="3-DEOXY-D-MANNO-OCTULOSONIC ACID TRANSFERASE, MITOCHONDRIAL-RELATED"/>
    <property type="match status" value="1"/>
</dbReference>
<reference evidence="9 10" key="1">
    <citation type="submission" date="2020-01" db="EMBL/GenBank/DDBJ databases">
        <title>Genome analysis.</title>
        <authorList>
            <person name="Wu S."/>
            <person name="Wang G."/>
        </authorList>
    </citation>
    <scope>NUCLEOTIDE SEQUENCE [LARGE SCALE GENOMIC DNA]</scope>
    <source>
        <strain evidence="9 10">SYL130</strain>
    </source>
</reference>
<dbReference type="EMBL" id="JAACJS010000015">
    <property type="protein sequence ID" value="NCI50990.1"/>
    <property type="molecule type" value="Genomic_DNA"/>
</dbReference>
<gene>
    <name evidence="9" type="ORF">GWC95_13735</name>
</gene>
<dbReference type="GO" id="GO:0016740">
    <property type="term" value="F:transferase activity"/>
    <property type="evidence" value="ECO:0007669"/>
    <property type="project" value="UniProtKB-KW"/>
</dbReference>
<evidence type="ECO:0000256" key="2">
    <source>
        <dbReference type="ARBA" id="ARBA00012621"/>
    </source>
</evidence>
<keyword evidence="7" id="KW-0448">Lipopolysaccharide biosynthesis</keyword>
<evidence type="ECO:0000256" key="4">
    <source>
        <dbReference type="ARBA" id="ARBA00022679"/>
    </source>
</evidence>
<dbReference type="InterPro" id="IPR007507">
    <property type="entry name" value="Glycos_transf_N"/>
</dbReference>
<evidence type="ECO:0000256" key="1">
    <source>
        <dbReference type="ARBA" id="ARBA00004713"/>
    </source>
</evidence>
<keyword evidence="10" id="KW-1185">Reference proteome</keyword>
<evidence type="ECO:0000256" key="6">
    <source>
        <dbReference type="ARBA" id="ARBA00049183"/>
    </source>
</evidence>
<feature type="domain" description="3-deoxy-D-manno-octulosonic-acid transferase N-terminal" evidence="8">
    <location>
        <begin position="41"/>
        <end position="207"/>
    </location>
</feature>
<dbReference type="Proteomes" id="UP000753802">
    <property type="component" value="Unassembled WGS sequence"/>
</dbReference>
<dbReference type="InterPro" id="IPR039901">
    <property type="entry name" value="Kdotransferase"/>
</dbReference>
<keyword evidence="7" id="KW-0472">Membrane</keyword>
<dbReference type="PANTHER" id="PTHR42755">
    <property type="entry name" value="3-DEOXY-MANNO-OCTULOSONATE CYTIDYLYLTRANSFERASE"/>
    <property type="match status" value="1"/>
</dbReference>
<comment type="function">
    <text evidence="7">Involved in lipopolysaccharide (LPS) biosynthesis. Catalyzes the transfer of 3-deoxy-D-manno-octulosonate (Kdo) residue(s) from CMP-Kdo to lipid IV(A), the tetraacyldisaccharide-1,4'-bisphosphate precursor of lipid A.</text>
</comment>
<keyword evidence="4 7" id="KW-0808">Transferase</keyword>
<dbReference type="RefSeq" id="WP_161819292.1">
    <property type="nucleotide sequence ID" value="NZ_JAACJS010000015.1"/>
</dbReference>
<keyword evidence="7" id="KW-1003">Cell membrane</keyword>
<name>A0ABX0A190_9BACT</name>
<dbReference type="SUPFAM" id="SSF53756">
    <property type="entry name" value="UDP-Glycosyltransferase/glycogen phosphorylase"/>
    <property type="match status" value="1"/>
</dbReference>
<evidence type="ECO:0000256" key="5">
    <source>
        <dbReference type="ARBA" id="ARBA00031445"/>
    </source>
</evidence>
<evidence type="ECO:0000313" key="10">
    <source>
        <dbReference type="Proteomes" id="UP000753802"/>
    </source>
</evidence>
<evidence type="ECO:0000256" key="7">
    <source>
        <dbReference type="RuleBase" id="RU365103"/>
    </source>
</evidence>
<evidence type="ECO:0000313" key="9">
    <source>
        <dbReference type="EMBL" id="NCI50990.1"/>
    </source>
</evidence>
<comment type="subcellular location">
    <subcellularLocation>
        <location evidence="7">Cell membrane</location>
    </subcellularLocation>
</comment>
<dbReference type="Gene3D" id="3.40.50.11720">
    <property type="entry name" value="3-Deoxy-D-manno-octulosonic-acid transferase, N-terminal domain"/>
    <property type="match status" value="1"/>
</dbReference>
<evidence type="ECO:0000259" key="8">
    <source>
        <dbReference type="Pfam" id="PF04413"/>
    </source>
</evidence>
<dbReference type="Gene3D" id="3.40.50.2000">
    <property type="entry name" value="Glycogen Phosphorylase B"/>
    <property type="match status" value="1"/>
</dbReference>
<evidence type="ECO:0000256" key="3">
    <source>
        <dbReference type="ARBA" id="ARBA00019077"/>
    </source>
</evidence>
<comment type="similarity">
    <text evidence="7">Belongs to the glycosyltransferase group 1 family.</text>
</comment>
<organism evidence="9 10">
    <name type="scientific">Sediminibacterium roseum</name>
    <dbReference type="NCBI Taxonomy" id="1978412"/>
    <lineage>
        <taxon>Bacteria</taxon>
        <taxon>Pseudomonadati</taxon>
        <taxon>Bacteroidota</taxon>
        <taxon>Chitinophagia</taxon>
        <taxon>Chitinophagales</taxon>
        <taxon>Chitinophagaceae</taxon>
        <taxon>Sediminibacterium</taxon>
    </lineage>
</organism>
<dbReference type="EC" id="2.4.99.12" evidence="2 7"/>
<sequence>MIAYRLFILLYPKIVWLLRFTNPKARLWVTGRRGIFKKLAAAFYKNSKPVVWMHCASLGEFEQGRPVLEALRREYPSHCLLLTFFSPSGYEIRKNYDGVDHVFYLPMDSPSNASRFLNIVQPSLVLFVKYEFWFYYLSEAKQRNIPLLLVSGIFRKDQLFFRWYGGAHRKMLSFFTCLFVQNQASAALLESIGYEENVMLSGDTRFDRVISIANGFEPVPVIGEFCANRTTIVAGSTWTDDDEELDHFANTNPSLRFIIAPHDIGKDRLIECLQLYKNAILYSDYERALQQGRSVPADINVIIIDNVGMLSRLYKYAAVCYVGGGFGEDGIHNILEAAVYGKPVVFGPVYDKYFEAEELLDRGGAFSISDALELEALLKDLLEKQTLYNAAAAAAGKYVADRAGATESVVQFIQANRLLIN</sequence>
<protein>
    <recommendedName>
        <fullName evidence="3 7">3-deoxy-D-manno-octulosonic acid transferase</fullName>
        <shortName evidence="7">Kdo transferase</shortName>
        <ecNumber evidence="2 7">2.4.99.12</ecNumber>
    </recommendedName>
    <alternativeName>
        <fullName evidence="5 7">Lipid IV(A) 3-deoxy-D-manno-octulosonic acid transferase</fullName>
    </alternativeName>
</protein>
<proteinExistence type="inferred from homology"/>
<dbReference type="Pfam" id="PF04413">
    <property type="entry name" value="Glycos_transf_N"/>
    <property type="match status" value="1"/>
</dbReference>
<comment type="pathway">
    <text evidence="1 7">Bacterial outer membrane biogenesis; LPS core biosynthesis.</text>
</comment>